<comment type="similarity">
    <text evidence="1">Belongs to the UPF0065 (bug) family.</text>
</comment>
<dbReference type="Gene3D" id="3.40.190.150">
    <property type="entry name" value="Bordetella uptake gene, domain 1"/>
    <property type="match status" value="1"/>
</dbReference>
<sequence>MSNFPSFRWKNPFLTAAALLGAVLCAATVVALPRPAFAQAAYPAKPIKLIVPFGAGGITDVVARLVGQKLGEELKQSVIIDNRAGAGGNIAAQALAQAAPDGYTLLLGTVGTQVVNKMIYSKLAYDASAFAPVSLVSNSPYVLVVNDALRVDDVKGLVAYAKANPGKLNAGSAGNASSPHLGLELFKIATNTEIVHVPFKSGAEAINAALGGQVQIVIDAIPVIRSQVQAGRLKALVIADDARSGAMPKVPTSAEAGVPTFLIGSWNALLAPPGTPKQQTTLLSEALARALARPELQAKLAEIGVEPLPTGEAAYLTHVRSETDKWTRITKAAGTKVD</sequence>
<dbReference type="Gene3D" id="3.40.190.10">
    <property type="entry name" value="Periplasmic binding protein-like II"/>
    <property type="match status" value="1"/>
</dbReference>
<evidence type="ECO:0000313" key="3">
    <source>
        <dbReference type="EMBL" id="ATA55591.1"/>
    </source>
</evidence>
<dbReference type="KEGG" id="vbo:CKY39_21945"/>
<dbReference type="PANTHER" id="PTHR42928">
    <property type="entry name" value="TRICARBOXYLATE-BINDING PROTEIN"/>
    <property type="match status" value="1"/>
</dbReference>
<keyword evidence="2" id="KW-0732">Signal</keyword>
<dbReference type="SUPFAM" id="SSF53850">
    <property type="entry name" value="Periplasmic binding protein-like II"/>
    <property type="match status" value="1"/>
</dbReference>
<dbReference type="InterPro" id="IPR042100">
    <property type="entry name" value="Bug_dom1"/>
</dbReference>
<organism evidence="3 4">
    <name type="scientific">Variovorax boronicumulans</name>
    <dbReference type="NCBI Taxonomy" id="436515"/>
    <lineage>
        <taxon>Bacteria</taxon>
        <taxon>Pseudomonadati</taxon>
        <taxon>Pseudomonadota</taxon>
        <taxon>Betaproteobacteria</taxon>
        <taxon>Burkholderiales</taxon>
        <taxon>Comamonadaceae</taxon>
        <taxon>Variovorax</taxon>
    </lineage>
</organism>
<proteinExistence type="inferred from homology"/>
<dbReference type="RefSeq" id="WP_095745941.1">
    <property type="nucleotide sequence ID" value="NZ_CP023284.1"/>
</dbReference>
<dbReference type="Proteomes" id="UP000217154">
    <property type="component" value="Chromosome"/>
</dbReference>
<feature type="chain" id="PRO_5012603164" evidence="2">
    <location>
        <begin position="39"/>
        <end position="338"/>
    </location>
</feature>
<dbReference type="EMBL" id="CP023284">
    <property type="protein sequence ID" value="ATA55591.1"/>
    <property type="molecule type" value="Genomic_DNA"/>
</dbReference>
<dbReference type="PANTHER" id="PTHR42928:SF5">
    <property type="entry name" value="BLR1237 PROTEIN"/>
    <property type="match status" value="1"/>
</dbReference>
<dbReference type="Pfam" id="PF03401">
    <property type="entry name" value="TctC"/>
    <property type="match status" value="1"/>
</dbReference>
<dbReference type="InterPro" id="IPR005064">
    <property type="entry name" value="BUG"/>
</dbReference>
<protein>
    <submittedName>
        <fullName evidence="3">Twin-arginine translocation pathway signal protein</fullName>
    </submittedName>
</protein>
<accession>A0A250DN99</accession>
<gene>
    <name evidence="3" type="ORF">CKY39_21945</name>
</gene>
<evidence type="ECO:0000256" key="2">
    <source>
        <dbReference type="SAM" id="SignalP"/>
    </source>
</evidence>
<dbReference type="CDD" id="cd07012">
    <property type="entry name" value="PBP2_Bug_TTT"/>
    <property type="match status" value="1"/>
</dbReference>
<name>A0A250DN99_9BURK</name>
<dbReference type="AlphaFoldDB" id="A0A250DN99"/>
<feature type="signal peptide" evidence="2">
    <location>
        <begin position="1"/>
        <end position="38"/>
    </location>
</feature>
<reference evidence="3 4" key="1">
    <citation type="submission" date="2017-09" db="EMBL/GenBank/DDBJ databases">
        <title>The diverse metabolic capabilities of V. boronicumulans make it an excellent choice for continued studies on novel biodegradation.</title>
        <authorList>
            <person name="Sun S."/>
        </authorList>
    </citation>
    <scope>NUCLEOTIDE SEQUENCE [LARGE SCALE GENOMIC DNA]</scope>
    <source>
        <strain evidence="3 4">J1</strain>
    </source>
</reference>
<dbReference type="PIRSF" id="PIRSF017082">
    <property type="entry name" value="YflP"/>
    <property type="match status" value="1"/>
</dbReference>
<evidence type="ECO:0000313" key="4">
    <source>
        <dbReference type="Proteomes" id="UP000217154"/>
    </source>
</evidence>
<evidence type="ECO:0000256" key="1">
    <source>
        <dbReference type="ARBA" id="ARBA00006987"/>
    </source>
</evidence>